<sequence length="222" mass="24533">PHRLQSEAGDSTLSVISKSARPSTNATAIATIATTALPSNQSQQNQQQKRFDDGRVTLFAHLTIYTRNLDRLATKSESKLVHPAVVKLGLQYATRQIVGSNLRCVAFLFAIQKMLEDYEGPLGSNNLSTLDPVDLNSRLKININFLTKCRPNAVTMGTAIRYLKTHIERIPRNITNEKVKALLSDVIKSFLREKIELAGIAIAETYAITKITNGDVILIFGQ</sequence>
<evidence type="ECO:0000256" key="2">
    <source>
        <dbReference type="ARBA" id="ARBA00007251"/>
    </source>
</evidence>
<comment type="caution">
    <text evidence="10">The sequence shown here is derived from an EMBL/GenBank/DDBJ whole genome shotgun (WGS) entry which is preliminary data.</text>
</comment>
<dbReference type="Proteomes" id="UP000663848">
    <property type="component" value="Unassembled WGS sequence"/>
</dbReference>
<comment type="subunit">
    <text evidence="8">Component of the translation initiation factor 2B (eIF2B) complex which is a heterodecamer of two sets of five different subunits: alpha, beta, gamma, delta and epsilon. Subunits alpha, beta and delta comprise a regulatory subcomplex and subunits epsilon and gamma comprise a catalytic subcomplex. Within the complex, the hexameric regulatory complex resides at the center, with the two heterodimeric catalytic subcomplexes bound on opposite sides.</text>
</comment>
<keyword evidence="4" id="KW-0396">Initiation factor</keyword>
<dbReference type="Pfam" id="PF01008">
    <property type="entry name" value="IF-2B"/>
    <property type="match status" value="1"/>
</dbReference>
<evidence type="ECO:0000313" key="10">
    <source>
        <dbReference type="EMBL" id="CAF4987652.1"/>
    </source>
</evidence>
<evidence type="ECO:0000256" key="7">
    <source>
        <dbReference type="ARBA" id="ARBA00044356"/>
    </source>
</evidence>
<dbReference type="PANTHER" id="PTHR10233">
    <property type="entry name" value="TRANSLATION INITIATION FACTOR EIF-2B"/>
    <property type="match status" value="1"/>
</dbReference>
<dbReference type="PANTHER" id="PTHR10233:SF14">
    <property type="entry name" value="TRANSLATION INITIATION FACTOR EIF-2B SUBUNIT DELTA"/>
    <property type="match status" value="1"/>
</dbReference>
<dbReference type="InterPro" id="IPR000649">
    <property type="entry name" value="IF-2B-related"/>
</dbReference>
<dbReference type="EMBL" id="CAJOBR010029758">
    <property type="protein sequence ID" value="CAF4987652.1"/>
    <property type="molecule type" value="Genomic_DNA"/>
</dbReference>
<feature type="non-terminal residue" evidence="10">
    <location>
        <position position="1"/>
    </location>
</feature>
<protein>
    <recommendedName>
        <fullName evidence="6">Translation initiation factor eIF2B subunit delta</fullName>
    </recommendedName>
    <alternativeName>
        <fullName evidence="7">eIF2B GDP-GTP exchange factor subunit delta</fullName>
    </alternativeName>
</protein>
<organism evidence="10 11">
    <name type="scientific">Rotaria socialis</name>
    <dbReference type="NCBI Taxonomy" id="392032"/>
    <lineage>
        <taxon>Eukaryota</taxon>
        <taxon>Metazoa</taxon>
        <taxon>Spiralia</taxon>
        <taxon>Gnathifera</taxon>
        <taxon>Rotifera</taxon>
        <taxon>Eurotatoria</taxon>
        <taxon>Bdelloidea</taxon>
        <taxon>Philodinida</taxon>
        <taxon>Philodinidae</taxon>
        <taxon>Rotaria</taxon>
    </lineage>
</organism>
<gene>
    <name evidence="10" type="ORF">QYT958_LOCUS36769</name>
</gene>
<proteinExistence type="inferred from homology"/>
<accession>A0A821ZUZ2</accession>
<evidence type="ECO:0000256" key="3">
    <source>
        <dbReference type="ARBA" id="ARBA00022490"/>
    </source>
</evidence>
<dbReference type="InterPro" id="IPR037171">
    <property type="entry name" value="NagB/RpiA_transferase-like"/>
</dbReference>
<reference evidence="10" key="1">
    <citation type="submission" date="2021-02" db="EMBL/GenBank/DDBJ databases">
        <authorList>
            <person name="Nowell W R."/>
        </authorList>
    </citation>
    <scope>NUCLEOTIDE SEQUENCE</scope>
</reference>
<dbReference type="GO" id="GO:0005829">
    <property type="term" value="C:cytosol"/>
    <property type="evidence" value="ECO:0007669"/>
    <property type="project" value="UniProtKB-SubCell"/>
</dbReference>
<dbReference type="AlphaFoldDB" id="A0A821ZUZ2"/>
<evidence type="ECO:0000313" key="11">
    <source>
        <dbReference type="Proteomes" id="UP000663848"/>
    </source>
</evidence>
<dbReference type="GO" id="GO:0003743">
    <property type="term" value="F:translation initiation factor activity"/>
    <property type="evidence" value="ECO:0007669"/>
    <property type="project" value="UniProtKB-KW"/>
</dbReference>
<keyword evidence="3" id="KW-0963">Cytoplasm</keyword>
<name>A0A821ZUZ2_9BILA</name>
<evidence type="ECO:0000256" key="8">
    <source>
        <dbReference type="ARBA" id="ARBA00046432"/>
    </source>
</evidence>
<comment type="similarity">
    <text evidence="2 9">Belongs to the eIF-2B alpha/beta/delta subunits family.</text>
</comment>
<evidence type="ECO:0000256" key="5">
    <source>
        <dbReference type="ARBA" id="ARBA00022917"/>
    </source>
</evidence>
<evidence type="ECO:0000256" key="4">
    <source>
        <dbReference type="ARBA" id="ARBA00022540"/>
    </source>
</evidence>
<dbReference type="SUPFAM" id="SSF100950">
    <property type="entry name" value="NagB/RpiA/CoA transferase-like"/>
    <property type="match status" value="1"/>
</dbReference>
<keyword evidence="5" id="KW-0648">Protein biosynthesis</keyword>
<evidence type="ECO:0000256" key="6">
    <source>
        <dbReference type="ARBA" id="ARBA00044147"/>
    </source>
</evidence>
<evidence type="ECO:0000256" key="9">
    <source>
        <dbReference type="RuleBase" id="RU003814"/>
    </source>
</evidence>
<evidence type="ECO:0000256" key="1">
    <source>
        <dbReference type="ARBA" id="ARBA00004514"/>
    </source>
</evidence>
<comment type="subcellular location">
    <subcellularLocation>
        <location evidence="1">Cytoplasm</location>
        <location evidence="1">Cytosol</location>
    </subcellularLocation>
</comment>